<sequence length="688" mass="75464">MSTPRPIPNLPPSLLSLIQAIQTRDAISHATHPFASSSGPSRHALQEIDDACNALLGALNLYRDPTISNPALLTRLKEQAAISHALHQAEMNTKQTVEALKRPTAIKYGEDIPLDRRVLVEWSMNRFQIWGRASGMETYVDGDAPDQLMLAGKVLVIDIDFTADRSIPERPRLEIKSVRTSYAIPGAESNKDGSLSLDAFLLKSMRAFCEEVQRPEDQVDPLEAARLAVIINDHLSYLLVLDRFAARPDDGGLRWFVDVDQMCTVVEDFSRSEAQAIASSLGLQHAPLDIFLLRAHTLPLPYLKFPSISFLVYLSPAAYLLLRRLSSASTNTDDPSRLPQLDIPMTDVRKHLSRTVRPKGATIANLALSIHSEVQPGLYNEAPSLRPAFPLVPSGAQLEHKFPHTTSKPPNTEVTWSTIDVPQESPPFWLLDFTEGGRLPGVTVSQSRMRGIQAVVDSPTRLAPFPGTGIMSDGSGSWVDLLLNPSPNAVSERYTAIYRSPSSAHPPLHLHLTAPEEPGFVLEKVPVCSMKEVWGVLEIVREQCWLNEILLGYDWTPEGPPSADADDTTEATEAEVQAILTGTFQPRKIPVSIKLPMDYGAVPPSPEGSIDQVQTYRPAILMSAPERTPLPGLVKISVVYDETRPRGVEVKVQALNANFEVEKLEEACRRGAALGLAGRIWAGTPGPS</sequence>
<organism evidence="1 2">
    <name type="scientific">Cylindrobasidium torrendii FP15055 ss-10</name>
    <dbReference type="NCBI Taxonomy" id="1314674"/>
    <lineage>
        <taxon>Eukaryota</taxon>
        <taxon>Fungi</taxon>
        <taxon>Dikarya</taxon>
        <taxon>Basidiomycota</taxon>
        <taxon>Agaricomycotina</taxon>
        <taxon>Agaricomycetes</taxon>
        <taxon>Agaricomycetidae</taxon>
        <taxon>Agaricales</taxon>
        <taxon>Marasmiineae</taxon>
        <taxon>Physalacriaceae</taxon>
        <taxon>Cylindrobasidium</taxon>
    </lineage>
</organism>
<dbReference type="Proteomes" id="UP000054007">
    <property type="component" value="Unassembled WGS sequence"/>
</dbReference>
<evidence type="ECO:0008006" key="3">
    <source>
        <dbReference type="Google" id="ProtNLM"/>
    </source>
</evidence>
<dbReference type="EMBL" id="KN880607">
    <property type="protein sequence ID" value="KIY65037.1"/>
    <property type="molecule type" value="Genomic_DNA"/>
</dbReference>
<dbReference type="OrthoDB" id="544685at2759"/>
<evidence type="ECO:0000313" key="1">
    <source>
        <dbReference type="EMBL" id="KIY65037.1"/>
    </source>
</evidence>
<accession>A0A0D7B3G3</accession>
<evidence type="ECO:0000313" key="2">
    <source>
        <dbReference type="Proteomes" id="UP000054007"/>
    </source>
</evidence>
<proteinExistence type="predicted"/>
<reference evidence="1 2" key="1">
    <citation type="journal article" date="2015" name="Fungal Genet. Biol.">
        <title>Evolution of novel wood decay mechanisms in Agaricales revealed by the genome sequences of Fistulina hepatica and Cylindrobasidium torrendii.</title>
        <authorList>
            <person name="Floudas D."/>
            <person name="Held B.W."/>
            <person name="Riley R."/>
            <person name="Nagy L.G."/>
            <person name="Koehler G."/>
            <person name="Ransdell A.S."/>
            <person name="Younus H."/>
            <person name="Chow J."/>
            <person name="Chiniquy J."/>
            <person name="Lipzen A."/>
            <person name="Tritt A."/>
            <person name="Sun H."/>
            <person name="Haridas S."/>
            <person name="LaButti K."/>
            <person name="Ohm R.A."/>
            <person name="Kues U."/>
            <person name="Blanchette R.A."/>
            <person name="Grigoriev I.V."/>
            <person name="Minto R.E."/>
            <person name="Hibbett D.S."/>
        </authorList>
    </citation>
    <scope>NUCLEOTIDE SEQUENCE [LARGE SCALE GENOMIC DNA]</scope>
    <source>
        <strain evidence="1 2">FP15055 ss-10</strain>
    </source>
</reference>
<dbReference type="AlphaFoldDB" id="A0A0D7B3G3"/>
<protein>
    <recommendedName>
        <fullName evidence="3">Mediator complex subunit 1</fullName>
    </recommendedName>
</protein>
<name>A0A0D7B3G3_9AGAR</name>
<gene>
    <name evidence="1" type="ORF">CYLTODRAFT_424686</name>
</gene>
<keyword evidence="2" id="KW-1185">Reference proteome</keyword>
<dbReference type="STRING" id="1314674.A0A0D7B3G3"/>